<protein>
    <submittedName>
        <fullName evidence="2">Uncharacterized protein</fullName>
    </submittedName>
</protein>
<dbReference type="AlphaFoldDB" id="A0A7S4P7J0"/>
<sequence length="566" mass="63766">MASDAATSYQDIQRKLDNMDTGDLAAEVLPVFFNCFMENKTCKAGDFNFDVKRVIVQNLDALKRARDGNGGWKLGTELSCSEILAGGSTQNGKTMVKAVVLWICNYFKVGSVVLSTTKRGTRSLFEKLHPPAEEEKDSSTERGTRHKLKMPVPPICLAGRRLDQETIKKNVMISATLFANDTAQKITKISELFESDDEIRKLPMILIVDEADSFYRRKNKTTQLEAAMDSFIAIVRPILRWNVSATLIPVVMHMKQDKKEIDCESIIYTELGSNYLGAESFVPPQRDGRDVFLNPKDKKDAEEAMDLVYKDAFQKRGSLTLVITNPKVHGPSGIFAQAEKVLRKFPHVAALIVSHEGITLKPPTKPMLATNAFTPMTDQKLLDLHRKFKGKTASYAIEQVDENFGIETPLVIFGYRLMIRGDSFVSKKRVPTHLICALGKQMSIEKVVQACGRATYQRSSSHYNFHEEKKVVVLTYPLDFDTTRAYPRFLAELHAKMKDRGLTLAKALSAREVYSYRANIQPKGQLRSIGQKLDELKLNVRFEDPPRGEEGRGAKWLRETMGEQEA</sequence>
<organism evidence="2">
    <name type="scientific">Guillardia theta</name>
    <name type="common">Cryptophyte</name>
    <name type="synonym">Cryptomonas phi</name>
    <dbReference type="NCBI Taxonomy" id="55529"/>
    <lineage>
        <taxon>Eukaryota</taxon>
        <taxon>Cryptophyceae</taxon>
        <taxon>Pyrenomonadales</taxon>
        <taxon>Geminigeraceae</taxon>
        <taxon>Guillardia</taxon>
    </lineage>
</organism>
<reference evidence="2" key="1">
    <citation type="submission" date="2021-01" db="EMBL/GenBank/DDBJ databases">
        <authorList>
            <person name="Corre E."/>
            <person name="Pelletier E."/>
            <person name="Niang G."/>
            <person name="Scheremetjew M."/>
            <person name="Finn R."/>
            <person name="Kale V."/>
            <person name="Holt S."/>
            <person name="Cochrane G."/>
            <person name="Meng A."/>
            <person name="Brown T."/>
            <person name="Cohen L."/>
        </authorList>
    </citation>
    <scope>NUCLEOTIDE SEQUENCE</scope>
    <source>
        <strain evidence="2">CCMP 2712</strain>
    </source>
</reference>
<accession>A0A7S4P7J0</accession>
<proteinExistence type="predicted"/>
<evidence type="ECO:0000256" key="1">
    <source>
        <dbReference type="SAM" id="MobiDB-lite"/>
    </source>
</evidence>
<dbReference type="EMBL" id="HBKN01038738">
    <property type="protein sequence ID" value="CAE2326176.1"/>
    <property type="molecule type" value="Transcribed_RNA"/>
</dbReference>
<gene>
    <name evidence="2" type="ORF">GTHE00462_LOCUS30336</name>
</gene>
<evidence type="ECO:0000313" key="2">
    <source>
        <dbReference type="EMBL" id="CAE2326176.1"/>
    </source>
</evidence>
<name>A0A7S4P7J0_GUITH</name>
<feature type="region of interest" description="Disordered" evidence="1">
    <location>
        <begin position="544"/>
        <end position="566"/>
    </location>
</feature>